<gene>
    <name evidence="3" type="ORF">DDT56_05670</name>
</gene>
<name>A0A2U1U845_9GAMM</name>
<evidence type="ECO:0000313" key="3">
    <source>
        <dbReference type="EMBL" id="PWC17744.1"/>
    </source>
</evidence>
<dbReference type="RefSeq" id="WP_136165521.1">
    <property type="nucleotide sequence ID" value="NZ_KZ819074.1"/>
</dbReference>
<proteinExistence type="predicted"/>
<dbReference type="EMBL" id="QDKH01000006">
    <property type="protein sequence ID" value="PWC17744.1"/>
    <property type="molecule type" value="Genomic_DNA"/>
</dbReference>
<dbReference type="GO" id="GO:0015888">
    <property type="term" value="P:thiamine transport"/>
    <property type="evidence" value="ECO:0007669"/>
    <property type="project" value="TreeGrafter"/>
</dbReference>
<dbReference type="AlphaFoldDB" id="A0A2U1U845"/>
<dbReference type="Pfam" id="PF13416">
    <property type="entry name" value="SBP_bac_8"/>
    <property type="match status" value="1"/>
</dbReference>
<evidence type="ECO:0000256" key="1">
    <source>
        <dbReference type="ARBA" id="ARBA00022729"/>
    </source>
</evidence>
<feature type="chain" id="PRO_5015520403" evidence="2">
    <location>
        <begin position="34"/>
        <end position="358"/>
    </location>
</feature>
<evidence type="ECO:0000256" key="2">
    <source>
        <dbReference type="SAM" id="SignalP"/>
    </source>
</evidence>
<dbReference type="InterPro" id="IPR006059">
    <property type="entry name" value="SBP"/>
</dbReference>
<dbReference type="Proteomes" id="UP000296159">
    <property type="component" value="Unassembled WGS sequence"/>
</dbReference>
<reference evidence="3 4" key="1">
    <citation type="submission" date="2018-04" db="EMBL/GenBank/DDBJ databases">
        <title>Brenneria corticis sp.nov.</title>
        <authorList>
            <person name="Li Y."/>
        </authorList>
    </citation>
    <scope>NUCLEOTIDE SEQUENCE [LARGE SCALE GENOMIC DNA]</scope>
    <source>
        <strain evidence="3 4">CFCC 11842</strain>
    </source>
</reference>
<evidence type="ECO:0000313" key="4">
    <source>
        <dbReference type="Proteomes" id="UP000296159"/>
    </source>
</evidence>
<feature type="signal peptide" evidence="2">
    <location>
        <begin position="1"/>
        <end position="33"/>
    </location>
</feature>
<protein>
    <submittedName>
        <fullName evidence="3">Spermidine/putrescine ABC transporter substrate-binding protein</fullName>
    </submittedName>
</protein>
<organism evidence="3 4">
    <name type="scientific">Brenneria corticis</name>
    <dbReference type="NCBI Taxonomy" id="2173106"/>
    <lineage>
        <taxon>Bacteria</taxon>
        <taxon>Pseudomonadati</taxon>
        <taxon>Pseudomonadota</taxon>
        <taxon>Gammaproteobacteria</taxon>
        <taxon>Enterobacterales</taxon>
        <taxon>Pectobacteriaceae</taxon>
        <taxon>Brenneria</taxon>
    </lineage>
</organism>
<sequence>MKKNTLSRFSLLKMAAGLSAIVCCALISVSAHAEERGVVNIVGFSGVFADNYKKFVIEPFKAKYPHIEVNYQQSKNSAESLALLTLQKNNPKIDVALIDVAVAIRANKQGLFAPLDPNIVGNLKDIPAWANIDANRTIAFSQDNLSILYNTDNVKQPPGSWNDLTDSRYKGKIAAPLADTRGVILLPILTRLQGGDYKRSIEPGINVLKQIAPNVSTWDPAPDCYAVIQSGEADLAICWNGRAQYLHDTQGGKIGIALPKEGSIGQTNTINLVKGSANAHAAQLFVNYAIGAQAQTLFAEKSFYGPVNQAVTLPDAVAERIYGSKEAQAAQMSLDWPWVAEQYAPWIQRIRREVIALN</sequence>
<dbReference type="GO" id="GO:0030288">
    <property type="term" value="C:outer membrane-bounded periplasmic space"/>
    <property type="evidence" value="ECO:0007669"/>
    <property type="project" value="TreeGrafter"/>
</dbReference>
<accession>A0A2U1U845</accession>
<dbReference type="GO" id="GO:0030976">
    <property type="term" value="F:thiamine pyrophosphate binding"/>
    <property type="evidence" value="ECO:0007669"/>
    <property type="project" value="TreeGrafter"/>
</dbReference>
<dbReference type="SUPFAM" id="SSF53850">
    <property type="entry name" value="Periplasmic binding protein-like II"/>
    <property type="match status" value="1"/>
</dbReference>
<keyword evidence="4" id="KW-1185">Reference proteome</keyword>
<comment type="caution">
    <text evidence="3">The sequence shown here is derived from an EMBL/GenBank/DDBJ whole genome shotgun (WGS) entry which is preliminary data.</text>
</comment>
<dbReference type="PANTHER" id="PTHR30006">
    <property type="entry name" value="THIAMINE-BINDING PERIPLASMIC PROTEIN-RELATED"/>
    <property type="match status" value="1"/>
</dbReference>
<dbReference type="PANTHER" id="PTHR30006:SF2">
    <property type="entry name" value="ABC TRANSPORTER SUBSTRATE-BINDING PROTEIN"/>
    <property type="match status" value="1"/>
</dbReference>
<dbReference type="GO" id="GO:0030975">
    <property type="term" value="F:thiamine binding"/>
    <property type="evidence" value="ECO:0007669"/>
    <property type="project" value="TreeGrafter"/>
</dbReference>
<dbReference type="Gene3D" id="3.40.190.10">
    <property type="entry name" value="Periplasmic binding protein-like II"/>
    <property type="match status" value="2"/>
</dbReference>
<keyword evidence="1 2" id="KW-0732">Signal</keyword>
<dbReference type="CDD" id="cd13589">
    <property type="entry name" value="PBP2_polyamine_RpCGA009"/>
    <property type="match status" value="1"/>
</dbReference>